<evidence type="ECO:0000256" key="4">
    <source>
        <dbReference type="ARBA" id="ARBA00023239"/>
    </source>
</evidence>
<evidence type="ECO:0000256" key="3">
    <source>
        <dbReference type="ARBA" id="ARBA00022833"/>
    </source>
</evidence>
<dbReference type="InterPro" id="IPR006913">
    <property type="entry name" value="CENP-V/GFA"/>
</dbReference>
<evidence type="ECO:0000256" key="1">
    <source>
        <dbReference type="ARBA" id="ARBA00005495"/>
    </source>
</evidence>
<dbReference type="EMBL" id="LT598653">
    <property type="protein sequence ID" value="SBV31712.1"/>
    <property type="molecule type" value="Genomic_DNA"/>
</dbReference>
<dbReference type="KEGG" id="sphu:SPPYR_0592"/>
<dbReference type="Gene3D" id="3.90.1590.10">
    <property type="entry name" value="glutathione-dependent formaldehyde- activating enzyme (gfa)"/>
    <property type="match status" value="1"/>
</dbReference>
<evidence type="ECO:0000259" key="5">
    <source>
        <dbReference type="PROSITE" id="PS51891"/>
    </source>
</evidence>
<dbReference type="PROSITE" id="PS51891">
    <property type="entry name" value="CENP_V_GFA"/>
    <property type="match status" value="1"/>
</dbReference>
<name>A0A1Y5PNR6_9SPHN</name>
<dbReference type="GO" id="GO:0046872">
    <property type="term" value="F:metal ion binding"/>
    <property type="evidence" value="ECO:0007669"/>
    <property type="project" value="UniProtKB-KW"/>
</dbReference>
<dbReference type="PANTHER" id="PTHR33337:SF40">
    <property type="entry name" value="CENP-V_GFA DOMAIN-CONTAINING PROTEIN-RELATED"/>
    <property type="match status" value="1"/>
</dbReference>
<dbReference type="InterPro" id="IPR011057">
    <property type="entry name" value="Mss4-like_sf"/>
</dbReference>
<comment type="similarity">
    <text evidence="1">Belongs to the Gfa family.</text>
</comment>
<organism evidence="6">
    <name type="scientific">uncultured Sphingopyxis sp</name>
    <dbReference type="NCBI Taxonomy" id="310581"/>
    <lineage>
        <taxon>Bacteria</taxon>
        <taxon>Pseudomonadati</taxon>
        <taxon>Pseudomonadota</taxon>
        <taxon>Alphaproteobacteria</taxon>
        <taxon>Sphingomonadales</taxon>
        <taxon>Sphingomonadaceae</taxon>
        <taxon>Sphingopyxis</taxon>
        <taxon>environmental samples</taxon>
    </lineage>
</organism>
<evidence type="ECO:0000256" key="2">
    <source>
        <dbReference type="ARBA" id="ARBA00022723"/>
    </source>
</evidence>
<protein>
    <submittedName>
        <fullName evidence="6">Glutathione-dependent formaldehyde-activating, GFA</fullName>
    </submittedName>
</protein>
<keyword evidence="2" id="KW-0479">Metal-binding</keyword>
<gene>
    <name evidence="6" type="ORF">SPPYR_0592</name>
</gene>
<dbReference type="RefSeq" id="WP_295323522.1">
    <property type="nucleotide sequence ID" value="NZ_LT598653.1"/>
</dbReference>
<sequence>MTDEAPRASGQCHCGEIRYSMSTAVQHHALCHCGDCRRHSGAPLVGWALVGNDEIEISGTAKIYASSEHGRRHFCGNCGTGLFYTNEAMFPGQIDVQSATLDDPDLIPAQAQIQTAERIGWMEKLNDLPAFERYPPFE</sequence>
<dbReference type="PANTHER" id="PTHR33337">
    <property type="entry name" value="GFA DOMAIN-CONTAINING PROTEIN"/>
    <property type="match status" value="1"/>
</dbReference>
<evidence type="ECO:0000313" key="6">
    <source>
        <dbReference type="EMBL" id="SBV31712.1"/>
    </source>
</evidence>
<dbReference type="AlphaFoldDB" id="A0A1Y5PNR6"/>
<accession>A0A1Y5PNR6</accession>
<feature type="domain" description="CENP-V/GFA" evidence="5">
    <location>
        <begin position="8"/>
        <end position="122"/>
    </location>
</feature>
<keyword evidence="3" id="KW-0862">Zinc</keyword>
<proteinExistence type="inferred from homology"/>
<keyword evidence="4" id="KW-0456">Lyase</keyword>
<dbReference type="Pfam" id="PF04828">
    <property type="entry name" value="GFA"/>
    <property type="match status" value="1"/>
</dbReference>
<dbReference type="GO" id="GO:0016846">
    <property type="term" value="F:carbon-sulfur lyase activity"/>
    <property type="evidence" value="ECO:0007669"/>
    <property type="project" value="InterPro"/>
</dbReference>
<dbReference type="SUPFAM" id="SSF51316">
    <property type="entry name" value="Mss4-like"/>
    <property type="match status" value="1"/>
</dbReference>
<reference evidence="6" key="1">
    <citation type="submission" date="2016-03" db="EMBL/GenBank/DDBJ databases">
        <authorList>
            <person name="Ploux O."/>
        </authorList>
    </citation>
    <scope>NUCLEOTIDE SEQUENCE</scope>
    <source>
        <strain evidence="6">UC10</strain>
    </source>
</reference>